<feature type="region of interest" description="Disordered" evidence="1">
    <location>
        <begin position="1"/>
        <end position="239"/>
    </location>
</feature>
<feature type="compositionally biased region" description="Basic and acidic residues" evidence="1">
    <location>
        <begin position="223"/>
        <end position="234"/>
    </location>
</feature>
<keyword evidence="3" id="KW-1185">Reference proteome</keyword>
<protein>
    <submittedName>
        <fullName evidence="2">Uncharacterized protein</fullName>
    </submittedName>
</protein>
<comment type="caution">
    <text evidence="2">The sequence shown here is derived from an EMBL/GenBank/DDBJ whole genome shotgun (WGS) entry which is preliminary data.</text>
</comment>
<sequence length="445" mass="47418">MTQSGHGQEGQSWGQAPGQPWGPPPPQAVPAEDPATQYLRPVPPASAPLPPERGQAPAESPAESTQFLGTGFGARPPQYQQQPPYQPHQPPQYPQAHPPQQSHGQPPHGQSQQPHGQQPPQPQHGQHQPPHGQHRPPQPDPDSEATQYIAPVPGHSGPPAEFDNLFRDDTAGATQQMPRVDSSAPPRGHGHRPPPPYGHQPPRQPHQPHQPYGQPPPPYAEPRGYDDYDEPERRRSSKLPLVAAVVVGCAVVGLGAGALMSGGDEAPDEGGKEGVVAASSPTAGPASSSAPAPDPVKAQAEELDKLLADSNDSRAAVIRSVENIKKCQELDKAAADLREAAGQRRELVNRLRGIRIDKLPDHTELSASLTKAWQASATADDHYAAWAEQVKNPKNCKDGRARNTGSTARASVASGEATGAKREAARLWNGIAETYGLTERQPTQL</sequence>
<organism evidence="2 3">
    <name type="scientific">Streptomyces tamarix</name>
    <dbReference type="NCBI Taxonomy" id="3078565"/>
    <lineage>
        <taxon>Bacteria</taxon>
        <taxon>Bacillati</taxon>
        <taxon>Actinomycetota</taxon>
        <taxon>Actinomycetes</taxon>
        <taxon>Kitasatosporales</taxon>
        <taxon>Streptomycetaceae</taxon>
        <taxon>Streptomyces</taxon>
    </lineage>
</organism>
<feature type="compositionally biased region" description="Pro residues" evidence="1">
    <location>
        <begin position="84"/>
        <end position="97"/>
    </location>
</feature>
<proteinExistence type="predicted"/>
<feature type="compositionally biased region" description="Low complexity" evidence="1">
    <location>
        <begin position="277"/>
        <end position="291"/>
    </location>
</feature>
<feature type="compositionally biased region" description="Pro residues" evidence="1">
    <location>
        <begin position="193"/>
        <end position="205"/>
    </location>
</feature>
<feature type="region of interest" description="Disordered" evidence="1">
    <location>
        <begin position="257"/>
        <end position="299"/>
    </location>
</feature>
<name>A0ABU3QHG7_9ACTN</name>
<feature type="compositionally biased region" description="Low complexity" evidence="1">
    <location>
        <begin position="10"/>
        <end position="19"/>
    </location>
</feature>
<dbReference type="Proteomes" id="UP001250181">
    <property type="component" value="Unassembled WGS sequence"/>
</dbReference>
<evidence type="ECO:0000313" key="2">
    <source>
        <dbReference type="EMBL" id="MDT9682136.1"/>
    </source>
</evidence>
<dbReference type="EMBL" id="JAWCTQ010000007">
    <property type="protein sequence ID" value="MDT9682136.1"/>
    <property type="molecule type" value="Genomic_DNA"/>
</dbReference>
<gene>
    <name evidence="2" type="ORF">RND61_08620</name>
</gene>
<feature type="region of interest" description="Disordered" evidence="1">
    <location>
        <begin position="394"/>
        <end position="419"/>
    </location>
</feature>
<evidence type="ECO:0000256" key="1">
    <source>
        <dbReference type="SAM" id="MobiDB-lite"/>
    </source>
</evidence>
<feature type="compositionally biased region" description="Pro residues" evidence="1">
    <location>
        <begin position="41"/>
        <end position="51"/>
    </location>
</feature>
<dbReference type="RefSeq" id="WP_315877216.1">
    <property type="nucleotide sequence ID" value="NZ_JAWCTQ010000007.1"/>
</dbReference>
<reference evidence="2 3" key="1">
    <citation type="submission" date="2023-09" db="EMBL/GenBank/DDBJ databases">
        <title>Streptomyces sp. nov.: A antagonism against Alternaria gaisen Producing Streptochlin, Isolated from Tamarix root soil.</title>
        <authorList>
            <person name="Chen Y."/>
        </authorList>
    </citation>
    <scope>NUCLEOTIDE SEQUENCE [LARGE SCALE GENOMIC DNA]</scope>
    <source>
        <strain evidence="2 3">TRM76323</strain>
    </source>
</reference>
<feature type="compositionally biased region" description="Low complexity" evidence="1">
    <location>
        <begin position="98"/>
        <end position="116"/>
    </location>
</feature>
<evidence type="ECO:0000313" key="3">
    <source>
        <dbReference type="Proteomes" id="UP001250181"/>
    </source>
</evidence>
<accession>A0ABU3QHG7</accession>